<dbReference type="EMBL" id="JACORU010000004">
    <property type="protein sequence ID" value="MBC5765233.1"/>
    <property type="molecule type" value="Genomic_DNA"/>
</dbReference>
<keyword evidence="4" id="KW-1185">Reference proteome</keyword>
<keyword evidence="1 3" id="KW-0378">Hydrolase</keyword>
<dbReference type="CDD" id="cd00431">
    <property type="entry name" value="cysteine_hydrolases"/>
    <property type="match status" value="1"/>
</dbReference>
<gene>
    <name evidence="3" type="ORF">H8R02_12270</name>
</gene>
<evidence type="ECO:0000259" key="2">
    <source>
        <dbReference type="Pfam" id="PF00857"/>
    </source>
</evidence>
<dbReference type="PANTHER" id="PTHR43540:SF6">
    <property type="entry name" value="ISOCHORISMATASE-LIKE DOMAIN-CONTAINING PROTEIN"/>
    <property type="match status" value="1"/>
</dbReference>
<dbReference type="PANTHER" id="PTHR43540">
    <property type="entry name" value="PEROXYUREIDOACRYLATE/UREIDOACRYLATE AMIDOHYDROLASE-RELATED"/>
    <property type="match status" value="1"/>
</dbReference>
<dbReference type="Gene3D" id="3.40.50.850">
    <property type="entry name" value="Isochorismatase-like"/>
    <property type="match status" value="1"/>
</dbReference>
<dbReference type="Proteomes" id="UP000596827">
    <property type="component" value="Unassembled WGS sequence"/>
</dbReference>
<dbReference type="InterPro" id="IPR050272">
    <property type="entry name" value="Isochorismatase-like_hydrls"/>
</dbReference>
<proteinExistence type="predicted"/>
<dbReference type="AlphaFoldDB" id="A0A923S2X3"/>
<protein>
    <submittedName>
        <fullName evidence="3">Cysteine hydrolase</fullName>
    </submittedName>
</protein>
<dbReference type="Pfam" id="PF00857">
    <property type="entry name" value="Isochorismatase"/>
    <property type="match status" value="1"/>
</dbReference>
<reference evidence="3" key="1">
    <citation type="submission" date="2020-08" db="EMBL/GenBank/DDBJ databases">
        <title>Ramlibacter sp. GTP1 16S ribosomal RNA gene genome sequencing and assembly.</title>
        <authorList>
            <person name="Kang M."/>
        </authorList>
    </citation>
    <scope>NUCLEOTIDE SEQUENCE</scope>
    <source>
        <strain evidence="3">GTP1</strain>
    </source>
</reference>
<evidence type="ECO:0000256" key="1">
    <source>
        <dbReference type="ARBA" id="ARBA00022801"/>
    </source>
</evidence>
<evidence type="ECO:0000313" key="3">
    <source>
        <dbReference type="EMBL" id="MBC5765233.1"/>
    </source>
</evidence>
<dbReference type="GO" id="GO:0016787">
    <property type="term" value="F:hydrolase activity"/>
    <property type="evidence" value="ECO:0007669"/>
    <property type="project" value="UniProtKB-KW"/>
</dbReference>
<accession>A0A923S2X3</accession>
<feature type="domain" description="Isochorismatase-like" evidence="2">
    <location>
        <begin position="13"/>
        <end position="174"/>
    </location>
</feature>
<dbReference type="SUPFAM" id="SSF52499">
    <property type="entry name" value="Isochorismatase-like hydrolases"/>
    <property type="match status" value="1"/>
</dbReference>
<name>A0A923S2X3_9BURK</name>
<comment type="caution">
    <text evidence="3">The sequence shown here is derived from an EMBL/GenBank/DDBJ whole genome shotgun (WGS) entry which is preliminary data.</text>
</comment>
<organism evidence="3 4">
    <name type="scientific">Ramlibacter albus</name>
    <dbReference type="NCBI Taxonomy" id="2079448"/>
    <lineage>
        <taxon>Bacteria</taxon>
        <taxon>Pseudomonadati</taxon>
        <taxon>Pseudomonadota</taxon>
        <taxon>Betaproteobacteria</taxon>
        <taxon>Burkholderiales</taxon>
        <taxon>Comamonadaceae</taxon>
        <taxon>Ramlibacter</taxon>
    </lineage>
</organism>
<sequence length="197" mass="21441">MTPHAKVPRSPRVLLLVDFINPLDFPGAEKLAPGAVRAARATLKLREKLDREKVAVVYANDNYGVWQSDFHSLVSRCIDMDGPPGEIARLLAPRATDITLLKPRHSAFFATPLELLLDQMGAREIVLAGVAADMCVQMSAADAFLRDYKVWVPADCIAAETAPAKAAAVKYMKDVLRCDVRPSTAATRSRSARGTTP</sequence>
<dbReference type="InterPro" id="IPR036380">
    <property type="entry name" value="Isochorismatase-like_sf"/>
</dbReference>
<evidence type="ECO:0000313" key="4">
    <source>
        <dbReference type="Proteomes" id="UP000596827"/>
    </source>
</evidence>
<dbReference type="RefSeq" id="WP_187081713.1">
    <property type="nucleotide sequence ID" value="NZ_JACORU010000004.1"/>
</dbReference>
<dbReference type="InterPro" id="IPR000868">
    <property type="entry name" value="Isochorismatase-like_dom"/>
</dbReference>